<keyword evidence="1" id="KW-1133">Transmembrane helix</keyword>
<keyword evidence="1" id="KW-0812">Transmembrane</keyword>
<accession>A0ABW6WY10</accession>
<dbReference type="RefSeq" id="WP_169516281.1">
    <property type="nucleotide sequence ID" value="NZ_JBIAZU010000011.1"/>
</dbReference>
<gene>
    <name evidence="2" type="ORF">ACFY35_49455</name>
</gene>
<feature type="transmembrane region" description="Helical" evidence="1">
    <location>
        <begin position="58"/>
        <end position="76"/>
    </location>
</feature>
<dbReference type="Proteomes" id="UP001602245">
    <property type="component" value="Unassembled WGS sequence"/>
</dbReference>
<keyword evidence="1" id="KW-0472">Membrane</keyword>
<dbReference type="Pfam" id="PF19560">
    <property type="entry name" value="DUF6082"/>
    <property type="match status" value="1"/>
</dbReference>
<dbReference type="EMBL" id="JBIAZU010000011">
    <property type="protein sequence ID" value="MFF5297510.1"/>
    <property type="molecule type" value="Genomic_DNA"/>
</dbReference>
<sequence length="257" mass="28326">MATRRSRFARSGRAGLLVAGFLAIMVIVLGSPLLLAALSGTALPWGRLADVGDAFEGASALLSAIALCGIGASLLYQQRQVRQELAGMDRQQHAELLKLALDNPEFMEMLNGEPAGPHARQETYANLTMMYWLAIWELGEIDDDELRLMVGSLFRSDVARRWWARVGAVWIGTRHRPERVRFLSIISAEHALAQRAVVESHCEVRAVDRHRPNVAAGAALAVGVAVGLGFRLLGRCQGRRRRSARMSSIKRRHVSRS</sequence>
<comment type="caution">
    <text evidence="2">The sequence shown here is derived from an EMBL/GenBank/DDBJ whole genome shotgun (WGS) entry which is preliminary data.</text>
</comment>
<feature type="transmembrane region" description="Helical" evidence="1">
    <location>
        <begin position="14"/>
        <end position="38"/>
    </location>
</feature>
<feature type="transmembrane region" description="Helical" evidence="1">
    <location>
        <begin position="214"/>
        <end position="233"/>
    </location>
</feature>
<proteinExistence type="predicted"/>
<dbReference type="InterPro" id="IPR045728">
    <property type="entry name" value="DUF6082"/>
</dbReference>
<keyword evidence="3" id="KW-1185">Reference proteome</keyword>
<protein>
    <submittedName>
        <fullName evidence="2">DUF6082 family protein</fullName>
    </submittedName>
</protein>
<evidence type="ECO:0000313" key="3">
    <source>
        <dbReference type="Proteomes" id="UP001602245"/>
    </source>
</evidence>
<name>A0ABW6WY10_9ACTN</name>
<evidence type="ECO:0000256" key="1">
    <source>
        <dbReference type="SAM" id="Phobius"/>
    </source>
</evidence>
<evidence type="ECO:0000313" key="2">
    <source>
        <dbReference type="EMBL" id="MFF5297510.1"/>
    </source>
</evidence>
<reference evidence="2 3" key="1">
    <citation type="submission" date="2024-10" db="EMBL/GenBank/DDBJ databases">
        <title>The Natural Products Discovery Center: Release of the First 8490 Sequenced Strains for Exploring Actinobacteria Biosynthetic Diversity.</title>
        <authorList>
            <person name="Kalkreuter E."/>
            <person name="Kautsar S.A."/>
            <person name="Yang D."/>
            <person name="Bader C.D."/>
            <person name="Teijaro C.N."/>
            <person name="Fluegel L."/>
            <person name="Davis C.M."/>
            <person name="Simpson J.R."/>
            <person name="Lauterbach L."/>
            <person name="Steele A.D."/>
            <person name="Gui C."/>
            <person name="Meng S."/>
            <person name="Li G."/>
            <person name="Viehrig K."/>
            <person name="Ye F."/>
            <person name="Su P."/>
            <person name="Kiefer A.F."/>
            <person name="Nichols A."/>
            <person name="Cepeda A.J."/>
            <person name="Yan W."/>
            <person name="Fan B."/>
            <person name="Jiang Y."/>
            <person name="Adhikari A."/>
            <person name="Zheng C.-J."/>
            <person name="Schuster L."/>
            <person name="Cowan T.M."/>
            <person name="Smanski M.J."/>
            <person name="Chevrette M.G."/>
            <person name="De Carvalho L.P.S."/>
            <person name="Shen B."/>
        </authorList>
    </citation>
    <scope>NUCLEOTIDE SEQUENCE [LARGE SCALE GENOMIC DNA]</scope>
    <source>
        <strain evidence="2 3">NPDC000087</strain>
    </source>
</reference>
<organism evidence="2 3">
    <name type="scientific">Paractinoplanes globisporus</name>
    <dbReference type="NCBI Taxonomy" id="113565"/>
    <lineage>
        <taxon>Bacteria</taxon>
        <taxon>Bacillati</taxon>
        <taxon>Actinomycetota</taxon>
        <taxon>Actinomycetes</taxon>
        <taxon>Micromonosporales</taxon>
        <taxon>Micromonosporaceae</taxon>
        <taxon>Paractinoplanes</taxon>
    </lineage>
</organism>